<dbReference type="PROSITE" id="PS51257">
    <property type="entry name" value="PROKAR_LIPOPROTEIN"/>
    <property type="match status" value="1"/>
</dbReference>
<gene>
    <name evidence="1" type="ORF">LX69_02774</name>
</gene>
<comment type="caution">
    <text evidence="1">The sequence shown here is derived from an EMBL/GenBank/DDBJ whole genome shotgun (WGS) entry which is preliminary data.</text>
</comment>
<dbReference type="RefSeq" id="WP_111446601.1">
    <property type="nucleotide sequence ID" value="NZ_QKZK01000028.1"/>
</dbReference>
<name>A0A2W7MYS3_9BACT</name>
<evidence type="ECO:0000313" key="2">
    <source>
        <dbReference type="Proteomes" id="UP000249239"/>
    </source>
</evidence>
<keyword evidence="2" id="KW-1185">Reference proteome</keyword>
<accession>A0A2W7MYS3</accession>
<sequence length="290" mass="34368">MRSFSKSIRIFVFQGLIGLLILSASCRQSSNDPLNIPVVDIEGKVLTQRDLYEAVPHNMSKEDSLVFVQDYITRWVKTQLQLRKAELNLTEEEKNIEKLLDDYRTSLLTHQYQQKLLEQKYAPMITSSEVERYYAEMKENFPLREVIIKGIFIKMPLTAPNLQQFEPFIRSKKPADMLEVEGYCIQNAKKFDQFIDRWIPFSQINKELPNRVDDPSALLRSQLYYTDQDLEFKYYLVVHEVVFDDELAPLEYASERIKSILLNKKRVEFIHQLEEDLYEEGLEQKIVKFY</sequence>
<evidence type="ECO:0008006" key="3">
    <source>
        <dbReference type="Google" id="ProtNLM"/>
    </source>
</evidence>
<organism evidence="1 2">
    <name type="scientific">Breznakibacter xylanolyticus</name>
    <dbReference type="NCBI Taxonomy" id="990"/>
    <lineage>
        <taxon>Bacteria</taxon>
        <taxon>Pseudomonadati</taxon>
        <taxon>Bacteroidota</taxon>
        <taxon>Bacteroidia</taxon>
        <taxon>Marinilabiliales</taxon>
        <taxon>Marinilabiliaceae</taxon>
        <taxon>Breznakibacter</taxon>
    </lineage>
</organism>
<protein>
    <recommendedName>
        <fullName evidence="3">Peptidyl-prolyl cis-trans isomerase</fullName>
    </recommendedName>
</protein>
<dbReference type="Proteomes" id="UP000249239">
    <property type="component" value="Unassembled WGS sequence"/>
</dbReference>
<evidence type="ECO:0000313" key="1">
    <source>
        <dbReference type="EMBL" id="PZX12970.1"/>
    </source>
</evidence>
<reference evidence="1 2" key="1">
    <citation type="submission" date="2018-06" db="EMBL/GenBank/DDBJ databases">
        <title>Genomic Encyclopedia of Archaeal and Bacterial Type Strains, Phase II (KMG-II): from individual species to whole genera.</title>
        <authorList>
            <person name="Goeker M."/>
        </authorList>
    </citation>
    <scope>NUCLEOTIDE SEQUENCE [LARGE SCALE GENOMIC DNA]</scope>
    <source>
        <strain evidence="1 2">DSM 6779</strain>
    </source>
</reference>
<dbReference type="AlphaFoldDB" id="A0A2W7MYS3"/>
<dbReference type="EMBL" id="QKZK01000028">
    <property type="protein sequence ID" value="PZX12970.1"/>
    <property type="molecule type" value="Genomic_DNA"/>
</dbReference>
<dbReference type="OrthoDB" id="9785180at2"/>
<proteinExistence type="predicted"/>